<keyword evidence="4" id="KW-1185">Reference proteome</keyword>
<evidence type="ECO:0000259" key="2">
    <source>
        <dbReference type="PROSITE" id="PS51194"/>
    </source>
</evidence>
<feature type="compositionally biased region" description="Polar residues" evidence="1">
    <location>
        <begin position="1"/>
        <end position="13"/>
    </location>
</feature>
<dbReference type="GO" id="GO:0008168">
    <property type="term" value="F:methyltransferase activity"/>
    <property type="evidence" value="ECO:0007669"/>
    <property type="project" value="UniProtKB-KW"/>
</dbReference>
<dbReference type="Gene3D" id="3.40.50.150">
    <property type="entry name" value="Vaccinia Virus protein VP39"/>
    <property type="match status" value="1"/>
</dbReference>
<keyword evidence="3" id="KW-0808">Transferase</keyword>
<reference evidence="3 4" key="1">
    <citation type="journal article" date="2012" name="PLoS ONE">
        <title>Genome sequence and transcriptome analysis of the radioresistant bacterium Deinococcus gobiensis: insights into the extreme environmental adaptations.</title>
        <authorList>
            <person name="Yuan M."/>
            <person name="Chen M."/>
            <person name="Zhang W."/>
            <person name="Lu W."/>
            <person name="Wang J."/>
            <person name="Yang M."/>
            <person name="Zhao P."/>
            <person name="Tang R."/>
            <person name="Li X."/>
            <person name="Hao Y."/>
            <person name="Zhou Z."/>
            <person name="Zhan Y."/>
            <person name="Yu H."/>
            <person name="Teng C."/>
            <person name="Yan Y."/>
            <person name="Ping S."/>
            <person name="Wang Y."/>
            <person name="Lin M."/>
        </authorList>
    </citation>
    <scope>NUCLEOTIDE SEQUENCE [LARGE SCALE GENOMIC DNA]</scope>
    <source>
        <strain evidence="4">DSM 21396 / JCM 16679 / CGMCC 1.7299 / I-0</strain>
        <plasmid evidence="3">P2</plasmid>
    </source>
</reference>
<dbReference type="GO" id="GO:0032259">
    <property type="term" value="P:methylation"/>
    <property type="evidence" value="ECO:0007669"/>
    <property type="project" value="UniProtKB-KW"/>
</dbReference>
<dbReference type="PATRIC" id="fig|745776.4.peg.3736"/>
<feature type="region of interest" description="Disordered" evidence="1">
    <location>
        <begin position="1"/>
        <end position="35"/>
    </location>
</feature>
<dbReference type="SUPFAM" id="SSF52540">
    <property type="entry name" value="P-loop containing nucleoside triphosphate hydrolases"/>
    <property type="match status" value="2"/>
</dbReference>
<dbReference type="KEGG" id="dgo:DGo_PB0443"/>
<dbReference type="SMART" id="SM00490">
    <property type="entry name" value="HELICc"/>
    <property type="match status" value="1"/>
</dbReference>
<keyword evidence="3" id="KW-0489">Methyltransferase</keyword>
<dbReference type="PRINTS" id="PR00507">
    <property type="entry name" value="N12N6MTFRASE"/>
</dbReference>
<dbReference type="PROSITE" id="PS51194">
    <property type="entry name" value="HELICASE_CTER"/>
    <property type="match status" value="1"/>
</dbReference>
<dbReference type="OrthoDB" id="9760715at2"/>
<dbReference type="Pfam" id="PF00271">
    <property type="entry name" value="Helicase_C"/>
    <property type="match status" value="1"/>
</dbReference>
<evidence type="ECO:0000256" key="1">
    <source>
        <dbReference type="SAM" id="MobiDB-lite"/>
    </source>
</evidence>
<keyword evidence="3" id="KW-0614">Plasmid</keyword>
<dbReference type="Proteomes" id="UP000007575">
    <property type="component" value="Plasmid P2"/>
</dbReference>
<evidence type="ECO:0000313" key="3">
    <source>
        <dbReference type="EMBL" id="AFD27712.1"/>
    </source>
</evidence>
<dbReference type="HOGENOM" id="CLU_253768_0_0_0"/>
<evidence type="ECO:0000313" key="4">
    <source>
        <dbReference type="Proteomes" id="UP000007575"/>
    </source>
</evidence>
<protein>
    <submittedName>
        <fullName evidence="3">Methyltransferase type 11</fullName>
    </submittedName>
</protein>
<dbReference type="InterPro" id="IPR027417">
    <property type="entry name" value="P-loop_NTPase"/>
</dbReference>
<organism evidence="3 4">
    <name type="scientific">Deinococcus gobiensis (strain DSM 21396 / JCM 16679 / CGMCC 1.7299 / I-0)</name>
    <dbReference type="NCBI Taxonomy" id="745776"/>
    <lineage>
        <taxon>Bacteria</taxon>
        <taxon>Thermotogati</taxon>
        <taxon>Deinococcota</taxon>
        <taxon>Deinococci</taxon>
        <taxon>Deinococcales</taxon>
        <taxon>Deinococcaceae</taxon>
        <taxon>Deinococcus</taxon>
    </lineage>
</organism>
<sequence length="1409" mass="154741">MTKNPSAQPQLLTTDLFGTWRPTPPAKGKKAPKPVKNLILPPVDVEAARSDDADLRAFALQSAPQPSGRPLHRLMGVEALQTSDVATRLKANALADQIARTEGELTPEAVRALLAFSGAGGLGDQSASTNAFYTPTALAKFCWDLASLLKVGPRALEFAAGGGVFLETAPKFTELTAVELDETSSLVTRALYPDVAHHHVPFETYHRQSQDQPFNLVIGNSPYGGRGESGNLDRPSIRPAHWYFTFAGLERLLPGGYMITVVPEAMLRNPSEQKYREEVLDRAHLLGAFLVPEGTFRATGAGVTTAVLVLRRHDAGVYEVLQALTPEQRDQLRAVRCAQDMALRLFVEGTVAFRQGKDNLWATTGLFESLAAGKTGVWAGRFGDPVLGGEFGVSEVKMENVAYTLTRRRFDILTRPGLESAIRTLLGEAAAQAVREIPASLHPIQEGQVSPCRRYRFVAGTWRYNGGLNNLALLSALGVARLAVKARGRLLKGDPHLRATLEAAHDAHVQAYGPYDLAMIGKYVPQFPLLRVLVDTSGMPVQVLDDVQRAAIQIHGGTISEVAQQLESYGLLDEHALSAYARVPQVAANAHLLAEYAFDGKLWEANATYYRGNAVQKAQACDTLAAEAQGVRQTALLTQAVKLRAMTPWKDLCDMTLEPRDVLLPEHVLTAWVNAYLGTRTTVKRNTWDQEGIETDLLHASRSSYGVQLRLRNTLQDDWNLADRKVVPSGRVRDLEEYLNYRTPVQSVQDQDAKTETQINAERSAFQLKAVHYERELAAHFRSWLLGSDLAGEVELVLNEARYGMIPAQPDMRALVLDAYKGPLAHPFQAGHVRTAARMDGVILNFDVGLGKTLSAMMLVALLRQSGRAQLPAIVVPLSRLGDWVMNAATALPSYRVLVIGGEPLRDAQGKFLLNEDGEPEVREDTGVQRRVKIASLLTDAPDLIIFTAEAFEMIPMLHATHKGMIESNLSLMGSVGTADTFDDRHRKLGGHKALAKYESSLARHLNRVSVAEETDIPFEALGINAVIADECHMYKNSHSAPRVYGESSPKFLGGGGESNRALDALHKYRFVRAQGGLTAGLTATFFGNSPLEIFNMLALHTDALAKYGIPDVSTFVARFCVIEPRLIIQPSGDVEYVPCVIGFRNFDELRAILGQHIIKETELSCQMHDGVGLKLPPLEAIEHVFDLPQEVMDVYEAEQVNLNAPDSEGENHIFSIYARLLKLTLHPPLMGVDAPNIRFETCVQACLEARAQGGSNLVFMYTGGENAQTYHALKAALVAAGYPEGEIEVITAQTHPGGGERLKVERRVRRGELTCVIGSKVIEEGGNYQGITDLHHMDYPYHHQAFVQRIGRARRQGTWVKVVRNHVYFARGSFDAVRYQLMLGKKGWADQVYDLSVNTHAAQLKLAV</sequence>
<dbReference type="EMBL" id="CP002193">
    <property type="protein sequence ID" value="AFD27712.1"/>
    <property type="molecule type" value="Genomic_DNA"/>
</dbReference>
<dbReference type="InterPro" id="IPR052933">
    <property type="entry name" value="DNA_Protect_Modify"/>
</dbReference>
<dbReference type="PANTHER" id="PTHR41313:SF1">
    <property type="entry name" value="DNA METHYLASE ADENINE-SPECIFIC DOMAIN-CONTAINING PROTEIN"/>
    <property type="match status" value="1"/>
</dbReference>
<accession>H8H2G5</accession>
<dbReference type="SUPFAM" id="SSF53335">
    <property type="entry name" value="S-adenosyl-L-methionine-dependent methyltransferases"/>
    <property type="match status" value="1"/>
</dbReference>
<dbReference type="RefSeq" id="WP_014686804.1">
    <property type="nucleotide sequence ID" value="NC_017791.1"/>
</dbReference>
<geneLocation type="plasmid" evidence="3 4">
    <name>P2</name>
</geneLocation>
<feature type="domain" description="Helicase C-terminal" evidence="2">
    <location>
        <begin position="1242"/>
        <end position="1409"/>
    </location>
</feature>
<proteinExistence type="predicted"/>
<dbReference type="InterPro" id="IPR001650">
    <property type="entry name" value="Helicase_C-like"/>
</dbReference>
<dbReference type="InterPro" id="IPR029063">
    <property type="entry name" value="SAM-dependent_MTases_sf"/>
</dbReference>
<dbReference type="PANTHER" id="PTHR41313">
    <property type="entry name" value="ADENINE-SPECIFIC METHYLTRANSFERASE"/>
    <property type="match status" value="1"/>
</dbReference>
<dbReference type="Gene3D" id="3.40.50.300">
    <property type="entry name" value="P-loop containing nucleotide triphosphate hydrolases"/>
    <property type="match status" value="2"/>
</dbReference>
<gene>
    <name evidence="3" type="ordered locus">DGo_PB0443</name>
</gene>
<name>H8H2G5_DEIGI</name>